<proteinExistence type="predicted"/>
<name>A0ACA9S824_9GLOM</name>
<organism evidence="1 2">
    <name type="scientific">Racocetra persica</name>
    <dbReference type="NCBI Taxonomy" id="160502"/>
    <lineage>
        <taxon>Eukaryota</taxon>
        <taxon>Fungi</taxon>
        <taxon>Fungi incertae sedis</taxon>
        <taxon>Mucoromycota</taxon>
        <taxon>Glomeromycotina</taxon>
        <taxon>Glomeromycetes</taxon>
        <taxon>Diversisporales</taxon>
        <taxon>Gigasporaceae</taxon>
        <taxon>Racocetra</taxon>
    </lineage>
</organism>
<feature type="non-terminal residue" evidence="1">
    <location>
        <position position="64"/>
    </location>
</feature>
<dbReference type="EMBL" id="CAJVQC010099947">
    <property type="protein sequence ID" value="CAG8830815.1"/>
    <property type="molecule type" value="Genomic_DNA"/>
</dbReference>
<protein>
    <submittedName>
        <fullName evidence="1">18048_t:CDS:1</fullName>
    </submittedName>
</protein>
<comment type="caution">
    <text evidence="1">The sequence shown here is derived from an EMBL/GenBank/DDBJ whole genome shotgun (WGS) entry which is preliminary data.</text>
</comment>
<gene>
    <name evidence="1" type="ORF">RPERSI_LOCUS27927</name>
</gene>
<reference evidence="1" key="1">
    <citation type="submission" date="2021-06" db="EMBL/GenBank/DDBJ databases">
        <authorList>
            <person name="Kallberg Y."/>
            <person name="Tangrot J."/>
            <person name="Rosling A."/>
        </authorList>
    </citation>
    <scope>NUCLEOTIDE SEQUENCE</scope>
    <source>
        <strain evidence="1">MA461A</strain>
    </source>
</reference>
<evidence type="ECO:0000313" key="2">
    <source>
        <dbReference type="Proteomes" id="UP000789920"/>
    </source>
</evidence>
<accession>A0ACA9S824</accession>
<evidence type="ECO:0000313" key="1">
    <source>
        <dbReference type="EMBL" id="CAG8830815.1"/>
    </source>
</evidence>
<dbReference type="Proteomes" id="UP000789920">
    <property type="component" value="Unassembled WGS sequence"/>
</dbReference>
<keyword evidence="2" id="KW-1185">Reference proteome</keyword>
<sequence length="64" mass="6754">MTGQSSGYTKGAYGGVSQEVGGGTGTTVHGGTYGAKHTGEHKDRKPFWPYLTIVPLFTVVGYFI</sequence>